<sequence>MHRKGQAEHTCIRKHCWHPGVPHSLHQASCHLPSSSAASSLMFSEATK</sequence>
<protein>
    <submittedName>
        <fullName evidence="1">Uncharacterized protein</fullName>
    </submittedName>
</protein>
<reference evidence="1" key="2">
    <citation type="journal article" date="2015" name="Fish Shellfish Immunol.">
        <title>Early steps in the European eel (Anguilla anguilla)-Vibrio vulnificus interaction in the gills: Role of the RtxA13 toxin.</title>
        <authorList>
            <person name="Callol A."/>
            <person name="Pajuelo D."/>
            <person name="Ebbesson L."/>
            <person name="Teles M."/>
            <person name="MacKenzie S."/>
            <person name="Amaro C."/>
        </authorList>
    </citation>
    <scope>NUCLEOTIDE SEQUENCE</scope>
</reference>
<proteinExistence type="predicted"/>
<reference evidence="1" key="1">
    <citation type="submission" date="2014-11" db="EMBL/GenBank/DDBJ databases">
        <authorList>
            <person name="Amaro Gonzalez C."/>
        </authorList>
    </citation>
    <scope>NUCLEOTIDE SEQUENCE</scope>
</reference>
<name>A0A0E9WA53_ANGAN</name>
<evidence type="ECO:0000313" key="1">
    <source>
        <dbReference type="EMBL" id="JAH86455.1"/>
    </source>
</evidence>
<accession>A0A0E9WA53</accession>
<dbReference type="AlphaFoldDB" id="A0A0E9WA53"/>
<organism evidence="1">
    <name type="scientific">Anguilla anguilla</name>
    <name type="common">European freshwater eel</name>
    <name type="synonym">Muraena anguilla</name>
    <dbReference type="NCBI Taxonomy" id="7936"/>
    <lineage>
        <taxon>Eukaryota</taxon>
        <taxon>Metazoa</taxon>
        <taxon>Chordata</taxon>
        <taxon>Craniata</taxon>
        <taxon>Vertebrata</taxon>
        <taxon>Euteleostomi</taxon>
        <taxon>Actinopterygii</taxon>
        <taxon>Neopterygii</taxon>
        <taxon>Teleostei</taxon>
        <taxon>Anguilliformes</taxon>
        <taxon>Anguillidae</taxon>
        <taxon>Anguilla</taxon>
    </lineage>
</organism>
<dbReference type="EMBL" id="GBXM01022122">
    <property type="protein sequence ID" value="JAH86455.1"/>
    <property type="molecule type" value="Transcribed_RNA"/>
</dbReference>